<dbReference type="AlphaFoldDB" id="A0A968GA53"/>
<comment type="caution">
    <text evidence="2">The sequence shown here is derived from an EMBL/GenBank/DDBJ whole genome shotgun (WGS) entry which is preliminary data.</text>
</comment>
<feature type="compositionally biased region" description="Basic and acidic residues" evidence="1">
    <location>
        <begin position="171"/>
        <end position="194"/>
    </location>
</feature>
<dbReference type="Proteomes" id="UP000711995">
    <property type="component" value="Unassembled WGS sequence"/>
</dbReference>
<protein>
    <submittedName>
        <fullName evidence="2">Uncharacterized protein</fullName>
    </submittedName>
</protein>
<dbReference type="RefSeq" id="WP_167701027.1">
    <property type="nucleotide sequence ID" value="NZ_CP118176.1"/>
</dbReference>
<feature type="region of interest" description="Disordered" evidence="1">
    <location>
        <begin position="38"/>
        <end position="57"/>
    </location>
</feature>
<feature type="region of interest" description="Disordered" evidence="1">
    <location>
        <begin position="100"/>
        <end position="196"/>
    </location>
</feature>
<evidence type="ECO:0000313" key="3">
    <source>
        <dbReference type="Proteomes" id="UP000711995"/>
    </source>
</evidence>
<reference evidence="2 3" key="1">
    <citation type="submission" date="2020-03" db="EMBL/GenBank/DDBJ databases">
        <title>Spirochaetal bacteria isolated from arthropods constitute a novel genus Entomospira genus novum within the order Spirochaetales.</title>
        <authorList>
            <person name="Grana-Miraglia L."/>
            <person name="Sikutova S."/>
            <person name="Fingerle V."/>
            <person name="Sing A."/>
            <person name="Castillo-Ramirez S."/>
            <person name="Margos G."/>
            <person name="Rudolf I."/>
        </authorList>
    </citation>
    <scope>NUCLEOTIDE SEQUENCE [LARGE SCALE GENOMIC DNA]</scope>
    <source>
        <strain evidence="2 3">BR193</strain>
    </source>
</reference>
<organism evidence="2 3">
    <name type="scientific">Entomospira entomophila</name>
    <dbReference type="NCBI Taxonomy" id="2719988"/>
    <lineage>
        <taxon>Bacteria</taxon>
        <taxon>Pseudomonadati</taxon>
        <taxon>Spirochaetota</taxon>
        <taxon>Spirochaetia</taxon>
        <taxon>Spirochaetales</taxon>
        <taxon>Spirochaetaceae</taxon>
        <taxon>Entomospira</taxon>
    </lineage>
</organism>
<feature type="compositionally biased region" description="Basic and acidic residues" evidence="1">
    <location>
        <begin position="137"/>
        <end position="148"/>
    </location>
</feature>
<name>A0A968GA53_9SPIO</name>
<gene>
    <name evidence="2" type="ORF">HCT14_07785</name>
</gene>
<sequence length="225" mass="25032">MAKLSEIRLPLKPSSSRAITRPRRSIVRRSTVMVSGAIPPSQVADRATTPIAPSYPSQRAKRAVLSDAIPSLASIDQLWQAPTTLKSHSLQTPIASSTIVRSTSATAMPSHQNIPETMRSNKNAPKSSADQQPPLADDQRPTKTDQHHASIASQPQFDHSRQSQPVITAQSDRRGLPRRDDPVVTENAMKRSSDHQINQRMLQQILHEVMQLRPLLDRTEHRHLL</sequence>
<keyword evidence="3" id="KW-1185">Reference proteome</keyword>
<evidence type="ECO:0000256" key="1">
    <source>
        <dbReference type="SAM" id="MobiDB-lite"/>
    </source>
</evidence>
<accession>A0A968GA53</accession>
<proteinExistence type="predicted"/>
<feature type="compositionally biased region" description="Polar residues" evidence="1">
    <location>
        <begin position="151"/>
        <end position="170"/>
    </location>
</feature>
<evidence type="ECO:0000313" key="2">
    <source>
        <dbReference type="EMBL" id="NIZ41405.1"/>
    </source>
</evidence>
<feature type="compositionally biased region" description="Polar residues" evidence="1">
    <location>
        <begin position="100"/>
        <end position="131"/>
    </location>
</feature>
<dbReference type="EMBL" id="JAATLJ010000003">
    <property type="protein sequence ID" value="NIZ41405.1"/>
    <property type="molecule type" value="Genomic_DNA"/>
</dbReference>